<dbReference type="OrthoDB" id="26910at2157"/>
<dbReference type="GO" id="GO:1903457">
    <property type="term" value="P:lactate catabolic process"/>
    <property type="evidence" value="ECO:0007669"/>
    <property type="project" value="TreeGrafter"/>
</dbReference>
<sequence>MDIQSELKKIGLELKDVEGYTEDMGYFKGEADAVVLARSTEDVVKVMRFANEKGIPVIPWGRGTSVTGAVTAIKGGIIIDMSPMNRIIDFSDEDWIIHVEAGVVLDEINAFLRPRGFFFPPDPASSFMCSIGGATSEGSGGMHCVKYGTMKDWVLATRMVLPDGTTVKVGEPLHKNRVGYDLTHLVIGSEGTLGVITEVWLKVVPIPSYKIKRVLAFFDSEEDIGRTIINLRKNRVQPEIAEYMDLKVLEAVKRSFNIETHGVGALLIDVPEFETEKLSMSLSNPSYVKVAESEEEKEELYKARSYAYLAVKSISKYAMSEDIVVPISKLPNVFKKIRELEENYGMECPIVGHIGDGNLHPIILYDDSNKDKAEAFFRDLCKYVIDEGGSITGEHGVGIQKRELAIRQIEVHNGRTLLELMKGIKSVFDKKGIMNPYKQVV</sequence>
<comment type="cofactor">
    <cofactor evidence="1">
        <name>FAD</name>
        <dbReference type="ChEBI" id="CHEBI:57692"/>
    </cofactor>
</comment>
<evidence type="ECO:0000313" key="9">
    <source>
        <dbReference type="EMBL" id="BBG24337.1"/>
    </source>
</evidence>
<organism evidence="9 11">
    <name type="scientific">Sulfuracidifex tepidarius</name>
    <dbReference type="NCBI Taxonomy" id="1294262"/>
    <lineage>
        <taxon>Archaea</taxon>
        <taxon>Thermoproteota</taxon>
        <taxon>Thermoprotei</taxon>
        <taxon>Sulfolobales</taxon>
        <taxon>Sulfolobaceae</taxon>
        <taxon>Sulfuracidifex</taxon>
    </lineage>
</organism>
<evidence type="ECO:0000256" key="3">
    <source>
        <dbReference type="ARBA" id="ARBA00022630"/>
    </source>
</evidence>
<dbReference type="AlphaFoldDB" id="A0A510DVW9"/>
<dbReference type="Gene3D" id="3.30.70.2740">
    <property type="match status" value="1"/>
</dbReference>
<evidence type="ECO:0000259" key="8">
    <source>
        <dbReference type="PROSITE" id="PS51387"/>
    </source>
</evidence>
<keyword evidence="5" id="KW-0809">Transit peptide</keyword>
<keyword evidence="11" id="KW-1185">Reference proteome</keyword>
<dbReference type="PROSITE" id="PS51387">
    <property type="entry name" value="FAD_PCMH"/>
    <property type="match status" value="1"/>
</dbReference>
<dbReference type="InterPro" id="IPR016171">
    <property type="entry name" value="Vanillyl_alc_oxidase_C-sub2"/>
</dbReference>
<proteinExistence type="inferred from homology"/>
<dbReference type="Gene3D" id="1.10.45.10">
    <property type="entry name" value="Vanillyl-alcohol Oxidase, Chain A, domain 4"/>
    <property type="match status" value="1"/>
</dbReference>
<gene>
    <name evidence="9" type="ORF">IC006_1647</name>
    <name evidence="10" type="ORF">IC007_1624</name>
</gene>
<dbReference type="KEGG" id="step:IC006_1647"/>
<keyword evidence="4" id="KW-0274">FAD</keyword>
<reference evidence="9 11" key="2">
    <citation type="journal article" date="2020" name="Int. J. Syst. Evol. Microbiol.">
        <title>Sulfuracidifex tepidarius gen. nov., sp. nov. and transfer of Sulfolobus metallicus Huber and Stetter 1992 to the genus Sulfuracidifex as Sulfuracidifex metallicus comb. nov.</title>
        <authorList>
            <person name="Itoh T."/>
            <person name="Miura T."/>
            <person name="Sakai H.D."/>
            <person name="Kato S."/>
            <person name="Ohkuma M."/>
            <person name="Takashina T."/>
        </authorList>
    </citation>
    <scope>NUCLEOTIDE SEQUENCE [LARGE SCALE GENOMIC DNA]</scope>
    <source>
        <strain evidence="9 11">IC-006</strain>
        <strain evidence="10">IC-007</strain>
    </source>
</reference>
<evidence type="ECO:0000313" key="12">
    <source>
        <dbReference type="Proteomes" id="UP000325030"/>
    </source>
</evidence>
<dbReference type="EC" id="1.1.2.4" evidence="7"/>
<keyword evidence="3" id="KW-0285">Flavoprotein</keyword>
<dbReference type="FunFam" id="1.10.45.10:FF:000001">
    <property type="entry name" value="D-lactate dehydrogenase mitochondrial"/>
    <property type="match status" value="1"/>
</dbReference>
<dbReference type="GO" id="GO:0008720">
    <property type="term" value="F:D-lactate dehydrogenase (NAD+) activity"/>
    <property type="evidence" value="ECO:0007669"/>
    <property type="project" value="TreeGrafter"/>
</dbReference>
<dbReference type="STRING" id="1294262.GCA_001316085_00379"/>
<evidence type="ECO:0000313" key="10">
    <source>
        <dbReference type="EMBL" id="BBG27094.1"/>
    </source>
</evidence>
<reference evidence="12" key="1">
    <citation type="submission" date="2018-09" db="EMBL/GenBank/DDBJ databases">
        <title>Complete Genome Sequencing of Sulfolobus sp. JCM 16834.</title>
        <authorList>
            <person name="Kato S."/>
            <person name="Itoh T."/>
            <person name="Ohkuma M."/>
        </authorList>
    </citation>
    <scope>NUCLEOTIDE SEQUENCE [LARGE SCALE GENOMIC DNA]</scope>
    <source>
        <strain evidence="12">IC-007</strain>
    </source>
</reference>
<dbReference type="EMBL" id="AP018929">
    <property type="protein sequence ID" value="BBG24337.1"/>
    <property type="molecule type" value="Genomic_DNA"/>
</dbReference>
<accession>A0A510E3K6</accession>
<dbReference type="Gene3D" id="3.30.465.10">
    <property type="match status" value="1"/>
</dbReference>
<dbReference type="PANTHER" id="PTHR11748">
    <property type="entry name" value="D-LACTATE DEHYDROGENASE"/>
    <property type="match status" value="1"/>
</dbReference>
<dbReference type="Proteomes" id="UP000322983">
    <property type="component" value="Chromosome"/>
</dbReference>
<comment type="similarity">
    <text evidence="2">Belongs to the FAD-binding oxidoreductase/transferase type 4 family.</text>
</comment>
<dbReference type="Pfam" id="PF01565">
    <property type="entry name" value="FAD_binding_4"/>
    <property type="match status" value="1"/>
</dbReference>
<protein>
    <recommendedName>
        <fullName evidence="7">D-lactate dehydrogenase (cytochrome)</fullName>
        <ecNumber evidence="7">1.1.2.4</ecNumber>
    </recommendedName>
</protein>
<dbReference type="InterPro" id="IPR006094">
    <property type="entry name" value="Oxid_FAD_bind_N"/>
</dbReference>
<evidence type="ECO:0000256" key="2">
    <source>
        <dbReference type="ARBA" id="ARBA00008000"/>
    </source>
</evidence>
<dbReference type="SUPFAM" id="SSF56176">
    <property type="entry name" value="FAD-binding/transporter-associated domain-like"/>
    <property type="match status" value="1"/>
</dbReference>
<dbReference type="Proteomes" id="UP000325030">
    <property type="component" value="Chromosome"/>
</dbReference>
<dbReference type="GO" id="GO:0071949">
    <property type="term" value="F:FAD binding"/>
    <property type="evidence" value="ECO:0007669"/>
    <property type="project" value="InterPro"/>
</dbReference>
<evidence type="ECO:0000256" key="5">
    <source>
        <dbReference type="ARBA" id="ARBA00022946"/>
    </source>
</evidence>
<dbReference type="PANTHER" id="PTHR11748:SF111">
    <property type="entry name" value="D-LACTATE DEHYDROGENASE, MITOCHONDRIAL-RELATED"/>
    <property type="match status" value="1"/>
</dbReference>
<dbReference type="EMBL" id="AP018930">
    <property type="protein sequence ID" value="BBG27094.1"/>
    <property type="molecule type" value="Genomic_DNA"/>
</dbReference>
<dbReference type="InterPro" id="IPR016164">
    <property type="entry name" value="FAD-linked_Oxase-like_C"/>
</dbReference>
<dbReference type="Pfam" id="PF02913">
    <property type="entry name" value="FAD-oxidase_C"/>
    <property type="match status" value="1"/>
</dbReference>
<dbReference type="FunFam" id="3.30.70.2740:FF:000001">
    <property type="entry name" value="D-lactate dehydrogenase mitochondrial"/>
    <property type="match status" value="1"/>
</dbReference>
<evidence type="ECO:0000256" key="7">
    <source>
        <dbReference type="ARBA" id="ARBA00038897"/>
    </source>
</evidence>
<evidence type="ECO:0000313" key="11">
    <source>
        <dbReference type="Proteomes" id="UP000322983"/>
    </source>
</evidence>
<dbReference type="GO" id="GO:0004458">
    <property type="term" value="F:D-lactate dehydrogenase (cytochrome) activity"/>
    <property type="evidence" value="ECO:0007669"/>
    <property type="project" value="UniProtKB-EC"/>
</dbReference>
<evidence type="ECO:0000256" key="4">
    <source>
        <dbReference type="ARBA" id="ARBA00022827"/>
    </source>
</evidence>
<dbReference type="InterPro" id="IPR016166">
    <property type="entry name" value="FAD-bd_PCMH"/>
</dbReference>
<name>A0A510DVW9_9CREN</name>
<evidence type="ECO:0000256" key="6">
    <source>
        <dbReference type="ARBA" id="ARBA00023002"/>
    </source>
</evidence>
<evidence type="ECO:0000256" key="1">
    <source>
        <dbReference type="ARBA" id="ARBA00001974"/>
    </source>
</evidence>
<dbReference type="InterPro" id="IPR004113">
    <property type="entry name" value="FAD-bd_oxidored_4_C"/>
</dbReference>
<dbReference type="GeneID" id="41717960"/>
<dbReference type="SUPFAM" id="SSF55103">
    <property type="entry name" value="FAD-linked oxidases, C-terminal domain"/>
    <property type="match status" value="1"/>
</dbReference>
<dbReference type="InterPro" id="IPR036318">
    <property type="entry name" value="FAD-bd_PCMH-like_sf"/>
</dbReference>
<keyword evidence="6" id="KW-0560">Oxidoreductase</keyword>
<dbReference type="InterPro" id="IPR016169">
    <property type="entry name" value="FAD-bd_PCMH_sub2"/>
</dbReference>
<dbReference type="RefSeq" id="WP_149528569.1">
    <property type="nucleotide sequence ID" value="NZ_AP018929.1"/>
</dbReference>
<accession>A0A510DVW9</accession>
<feature type="domain" description="FAD-binding PCMH-type" evidence="8">
    <location>
        <begin position="27"/>
        <end position="206"/>
    </location>
</feature>